<evidence type="ECO:0000256" key="3">
    <source>
        <dbReference type="HAMAP-Rule" id="MF_00528"/>
    </source>
</evidence>
<comment type="function">
    <text evidence="3">Nucleoside triphosphate pyrophosphatase. May have a dual role in cell division arrest and in preventing the incorporation of modified nucleotides into cellular nucleic acids.</text>
</comment>
<keyword evidence="2 3" id="KW-0378">Hydrolase</keyword>
<sequence>MSIVLKKNIILLNPEGNCEELFEELQLPFSTTHQHIPVGDHLPENPFEYANTTVVIKLLRMKAPHESLCYLHVKRVISIEGILLPLPQSKNEARNFLKRLSNRQHRVTTAVGIRYDQQLSSFVVASDVTMKCLSEKIIQQYIETGEPFEQDIGYNIMGVGQNLVSRIDGCKYNVAGLPTKILKDFLSEKGIMSVSEEAEVHGH</sequence>
<dbReference type="STRING" id="241244.ATY39_08520"/>
<dbReference type="HAMAP" id="MF_00528">
    <property type="entry name" value="Maf"/>
    <property type="match status" value="1"/>
</dbReference>
<accession>A0A143HDD5</accession>
<comment type="catalytic activity">
    <reaction evidence="3">
        <text>a ribonucleoside 5'-triphosphate + H2O = a ribonucleoside 5'-phosphate + diphosphate + H(+)</text>
        <dbReference type="Rhea" id="RHEA:23996"/>
        <dbReference type="ChEBI" id="CHEBI:15377"/>
        <dbReference type="ChEBI" id="CHEBI:15378"/>
        <dbReference type="ChEBI" id="CHEBI:33019"/>
        <dbReference type="ChEBI" id="CHEBI:58043"/>
        <dbReference type="ChEBI" id="CHEBI:61557"/>
        <dbReference type="EC" id="3.6.1.9"/>
    </reaction>
</comment>
<dbReference type="RefSeq" id="WP_066788541.1">
    <property type="nucleotide sequence ID" value="NZ_CP014806.1"/>
</dbReference>
<evidence type="ECO:0000256" key="1">
    <source>
        <dbReference type="ARBA" id="ARBA00001968"/>
    </source>
</evidence>
<dbReference type="OrthoDB" id="9807767at2"/>
<evidence type="ECO:0000313" key="5">
    <source>
        <dbReference type="Proteomes" id="UP000076021"/>
    </source>
</evidence>
<dbReference type="InterPro" id="IPR003697">
    <property type="entry name" value="Maf-like"/>
</dbReference>
<evidence type="ECO:0000313" key="4">
    <source>
        <dbReference type="EMBL" id="AMW99496.1"/>
    </source>
</evidence>
<dbReference type="PANTHER" id="PTHR43213">
    <property type="entry name" value="BIFUNCTIONAL DTTP/UTP PYROPHOSPHATASE/METHYLTRANSFERASE PROTEIN-RELATED"/>
    <property type="match status" value="1"/>
</dbReference>
<dbReference type="Gene3D" id="3.90.950.10">
    <property type="match status" value="1"/>
</dbReference>
<proteinExistence type="inferred from homology"/>
<name>A0A143HDD5_9BACL</name>
<protein>
    <recommendedName>
        <fullName evidence="3">Nucleoside triphosphate pyrophosphatase</fullName>
        <ecNumber evidence="3">3.6.1.9</ecNumber>
    </recommendedName>
    <alternativeName>
        <fullName evidence="3">Nucleotide pyrophosphatase</fullName>
        <shortName evidence="3">Nucleotide PPase</shortName>
    </alternativeName>
</protein>
<comment type="caution">
    <text evidence="3">Lacks conserved residue(s) required for the propagation of feature annotation.</text>
</comment>
<dbReference type="KEGG" id="rst:ATY39_08520"/>
<evidence type="ECO:0000256" key="2">
    <source>
        <dbReference type="ARBA" id="ARBA00022801"/>
    </source>
</evidence>
<dbReference type="GO" id="GO:0005737">
    <property type="term" value="C:cytoplasm"/>
    <property type="evidence" value="ECO:0007669"/>
    <property type="project" value="UniProtKB-SubCell"/>
</dbReference>
<dbReference type="GO" id="GO:0009117">
    <property type="term" value="P:nucleotide metabolic process"/>
    <property type="evidence" value="ECO:0007669"/>
    <property type="project" value="UniProtKB-KW"/>
</dbReference>
<keyword evidence="3" id="KW-0546">Nucleotide metabolism</keyword>
<comment type="catalytic activity">
    <reaction evidence="3">
        <text>a 2'-deoxyribonucleoside 5'-triphosphate + H2O = a 2'-deoxyribonucleoside 5'-phosphate + diphosphate + H(+)</text>
        <dbReference type="Rhea" id="RHEA:44644"/>
        <dbReference type="ChEBI" id="CHEBI:15377"/>
        <dbReference type="ChEBI" id="CHEBI:15378"/>
        <dbReference type="ChEBI" id="CHEBI:33019"/>
        <dbReference type="ChEBI" id="CHEBI:61560"/>
        <dbReference type="ChEBI" id="CHEBI:65317"/>
        <dbReference type="EC" id="3.6.1.9"/>
    </reaction>
</comment>
<dbReference type="Proteomes" id="UP000076021">
    <property type="component" value="Chromosome"/>
</dbReference>
<dbReference type="EC" id="3.6.1.9" evidence="3"/>
<comment type="subcellular location">
    <subcellularLocation>
        <location evidence="3">Cytoplasm</location>
    </subcellularLocation>
</comment>
<reference evidence="5" key="2">
    <citation type="submission" date="2016-03" db="EMBL/GenBank/DDBJ databases">
        <authorList>
            <person name="Seldin L."/>
        </authorList>
    </citation>
    <scope>NUCLEOTIDE SEQUENCE [LARGE SCALE GENOMIC DNA]</scope>
    <source>
        <strain evidence="5">PP9</strain>
    </source>
</reference>
<dbReference type="GO" id="GO:0047429">
    <property type="term" value="F:nucleoside triphosphate diphosphatase activity"/>
    <property type="evidence" value="ECO:0007669"/>
    <property type="project" value="UniProtKB-EC"/>
</dbReference>
<keyword evidence="5" id="KW-1185">Reference proteome</keyword>
<dbReference type="InterPro" id="IPR029001">
    <property type="entry name" value="ITPase-like_fam"/>
</dbReference>
<keyword evidence="3" id="KW-0963">Cytoplasm</keyword>
<dbReference type="SUPFAM" id="SSF52972">
    <property type="entry name" value="ITPase-like"/>
    <property type="match status" value="1"/>
</dbReference>
<dbReference type="EMBL" id="CP014806">
    <property type="protein sequence ID" value="AMW99496.1"/>
    <property type="molecule type" value="Genomic_DNA"/>
</dbReference>
<dbReference type="AlphaFoldDB" id="A0A143HDD5"/>
<comment type="similarity">
    <text evidence="3">Belongs to the Maf family.</text>
</comment>
<comment type="cofactor">
    <cofactor evidence="1 3">
        <name>a divalent metal cation</name>
        <dbReference type="ChEBI" id="CHEBI:60240"/>
    </cofactor>
</comment>
<gene>
    <name evidence="4" type="ORF">ATY39_08520</name>
</gene>
<dbReference type="Pfam" id="PF02545">
    <property type="entry name" value="Maf"/>
    <property type="match status" value="1"/>
</dbReference>
<dbReference type="PANTHER" id="PTHR43213:SF5">
    <property type="entry name" value="BIFUNCTIONAL DTTP_UTP PYROPHOSPHATASE_METHYLTRANSFERASE PROTEIN-RELATED"/>
    <property type="match status" value="1"/>
</dbReference>
<reference evidence="4 5" key="1">
    <citation type="journal article" date="2016" name="Genome Announc.">
        <title>Whole-Genome Sequence of Rummeliibacillus stabekisii Strain PP9 Isolated from Antarctic Soil.</title>
        <authorList>
            <person name="da Mota F.F."/>
            <person name="Vollu R.E."/>
            <person name="Jurelevicius D."/>
            <person name="Seldin L."/>
        </authorList>
    </citation>
    <scope>NUCLEOTIDE SEQUENCE [LARGE SCALE GENOMIC DNA]</scope>
    <source>
        <strain evidence="4 5">PP9</strain>
    </source>
</reference>
<organism evidence="4 5">
    <name type="scientific">Rummeliibacillus stabekisii</name>
    <dbReference type="NCBI Taxonomy" id="241244"/>
    <lineage>
        <taxon>Bacteria</taxon>
        <taxon>Bacillati</taxon>
        <taxon>Bacillota</taxon>
        <taxon>Bacilli</taxon>
        <taxon>Bacillales</taxon>
        <taxon>Caryophanaceae</taxon>
        <taxon>Rummeliibacillus</taxon>
    </lineage>
</organism>